<keyword evidence="2" id="KW-0503">Monooxygenase</keyword>
<organism evidence="4 5">
    <name type="scientific">Spongiactinospora gelatinilytica</name>
    <dbReference type="NCBI Taxonomy" id="2666298"/>
    <lineage>
        <taxon>Bacteria</taxon>
        <taxon>Bacillati</taxon>
        <taxon>Actinomycetota</taxon>
        <taxon>Actinomycetes</taxon>
        <taxon>Streptosporangiales</taxon>
        <taxon>Streptosporangiaceae</taxon>
        <taxon>Spongiactinospora</taxon>
    </lineage>
</organism>
<dbReference type="Gene3D" id="3.50.50.60">
    <property type="entry name" value="FAD/NAD(P)-binding domain"/>
    <property type="match status" value="1"/>
</dbReference>
<dbReference type="AlphaFoldDB" id="A0A2W2EWS4"/>
<dbReference type="InterPro" id="IPR002938">
    <property type="entry name" value="FAD-bd"/>
</dbReference>
<evidence type="ECO:0000256" key="1">
    <source>
        <dbReference type="ARBA" id="ARBA00023002"/>
    </source>
</evidence>
<dbReference type="GO" id="GO:0071949">
    <property type="term" value="F:FAD binding"/>
    <property type="evidence" value="ECO:0007669"/>
    <property type="project" value="InterPro"/>
</dbReference>
<accession>A0A2W2EWS4</accession>
<dbReference type="InterPro" id="IPR050493">
    <property type="entry name" value="FAD-dep_Monooxygenase_BioMet"/>
</dbReference>
<dbReference type="Pfam" id="PF01494">
    <property type="entry name" value="FAD_binding_3"/>
    <property type="match status" value="1"/>
</dbReference>
<dbReference type="PANTHER" id="PTHR13789">
    <property type="entry name" value="MONOOXYGENASE"/>
    <property type="match status" value="1"/>
</dbReference>
<gene>
    <name evidence="4" type="ORF">C1I98_33585</name>
</gene>
<evidence type="ECO:0000259" key="3">
    <source>
        <dbReference type="Pfam" id="PF01494"/>
    </source>
</evidence>
<feature type="non-terminal residue" evidence="4">
    <location>
        <position position="257"/>
    </location>
</feature>
<evidence type="ECO:0000256" key="2">
    <source>
        <dbReference type="ARBA" id="ARBA00023033"/>
    </source>
</evidence>
<dbReference type="InterPro" id="IPR036188">
    <property type="entry name" value="FAD/NAD-bd_sf"/>
</dbReference>
<feature type="domain" description="FAD-binding" evidence="3">
    <location>
        <begin position="27"/>
        <end position="203"/>
    </location>
</feature>
<evidence type="ECO:0000313" key="4">
    <source>
        <dbReference type="EMBL" id="PZG27123.1"/>
    </source>
</evidence>
<keyword evidence="5" id="KW-1185">Reference proteome</keyword>
<evidence type="ECO:0000313" key="5">
    <source>
        <dbReference type="Proteomes" id="UP000248544"/>
    </source>
</evidence>
<sequence>MRTGTSSVDTADARTGHLNGDPLIAGADVVVGADGIWSATRKVLDPASPEPAYAGIYALSGVARGVAAIGSGINMIFARRGAFIHLPAPDGTVWWAAQVAAAEPPADVRAVGLGELAGLFPEEPVTAVLRGATEVGAATLLHVLRPAERRQDGRTVLVGDAAHPVGAGQGASMAIEDAVALAHALTTAGDVPTALAEFDRVRHDRTGRLVKVAAANRDAKTAGPDRPPTRTGHAVLLRPPLRTHHRLALRPHPRPPA</sequence>
<dbReference type="PANTHER" id="PTHR13789:SF309">
    <property type="entry name" value="PUTATIVE (AFU_ORTHOLOGUE AFUA_6G14510)-RELATED"/>
    <property type="match status" value="1"/>
</dbReference>
<proteinExistence type="predicted"/>
<dbReference type="SUPFAM" id="SSF51905">
    <property type="entry name" value="FAD/NAD(P)-binding domain"/>
    <property type="match status" value="1"/>
</dbReference>
<dbReference type="EMBL" id="POUA01000422">
    <property type="protein sequence ID" value="PZG27123.1"/>
    <property type="molecule type" value="Genomic_DNA"/>
</dbReference>
<dbReference type="RefSeq" id="WP_146607803.1">
    <property type="nucleotide sequence ID" value="NZ_POUA01000422.1"/>
</dbReference>
<dbReference type="GO" id="GO:0004497">
    <property type="term" value="F:monooxygenase activity"/>
    <property type="evidence" value="ECO:0007669"/>
    <property type="project" value="UniProtKB-KW"/>
</dbReference>
<name>A0A2W2EWS4_9ACTN</name>
<protein>
    <recommendedName>
        <fullName evidence="3">FAD-binding domain-containing protein</fullName>
    </recommendedName>
</protein>
<reference evidence="4 5" key="1">
    <citation type="submission" date="2018-01" db="EMBL/GenBank/DDBJ databases">
        <title>Draft genome sequence of Sphaerisporangium sp. 7K107.</title>
        <authorList>
            <person name="Sahin N."/>
            <person name="Saygin H."/>
            <person name="Ay H."/>
        </authorList>
    </citation>
    <scope>NUCLEOTIDE SEQUENCE [LARGE SCALE GENOMIC DNA]</scope>
    <source>
        <strain evidence="4 5">7K107</strain>
    </source>
</reference>
<keyword evidence="1" id="KW-0560">Oxidoreductase</keyword>
<comment type="caution">
    <text evidence="4">The sequence shown here is derived from an EMBL/GenBank/DDBJ whole genome shotgun (WGS) entry which is preliminary data.</text>
</comment>
<dbReference type="Proteomes" id="UP000248544">
    <property type="component" value="Unassembled WGS sequence"/>
</dbReference>